<evidence type="ECO:0000259" key="15">
    <source>
        <dbReference type="Pfam" id="PF10613"/>
    </source>
</evidence>
<keyword evidence="6 13" id="KW-1133">Transmembrane helix</keyword>
<dbReference type="OrthoDB" id="6117597at2759"/>
<evidence type="ECO:0000313" key="16">
    <source>
        <dbReference type="EMBL" id="PNF14716.1"/>
    </source>
</evidence>
<dbReference type="InParanoid" id="A0A2J7PEF6"/>
<dbReference type="PANTHER" id="PTHR42643:SF30">
    <property type="entry name" value="IONOTROPIC RECEPTOR 40A-RELATED"/>
    <property type="match status" value="1"/>
</dbReference>
<dbReference type="Pfam" id="PF10613">
    <property type="entry name" value="Lig_chan-Glu_bd"/>
    <property type="match status" value="1"/>
</dbReference>
<evidence type="ECO:0000256" key="3">
    <source>
        <dbReference type="ARBA" id="ARBA00022448"/>
    </source>
</evidence>
<evidence type="ECO:0000256" key="5">
    <source>
        <dbReference type="ARBA" id="ARBA00022692"/>
    </source>
</evidence>
<accession>A0A2J7PEF6</accession>
<dbReference type="Proteomes" id="UP000235965">
    <property type="component" value="Unassembled WGS sequence"/>
</dbReference>
<proteinExistence type="inferred from homology"/>
<evidence type="ECO:0000256" key="10">
    <source>
        <dbReference type="ARBA" id="ARBA00023180"/>
    </source>
</evidence>
<keyword evidence="4" id="KW-1003">Cell membrane</keyword>
<evidence type="ECO:0000256" key="9">
    <source>
        <dbReference type="ARBA" id="ARBA00023170"/>
    </source>
</evidence>
<keyword evidence="17" id="KW-1185">Reference proteome</keyword>
<sequence length="367" mass="41235">MNFTSAYYIPKDRAWGSLTQDGSWNGMLGMILRGETEISVAEFTMTALRAGAVDFTVPLINTRNCVLIRQNGHKDVIWHGFLEPFSPQLWMLVILTKVVIVLCLKTFNHIKLRFFGRMSSESPDSHCAVYVMGVFYMQGVNNQTRFYSQRALYLMAQLTALTVYTAYAAFLISFLTVQKFSLPFNSLRELIDIGSYRLGVLANSGQLNNFNNATDALMKEVYVKLIAPDKDQLPISIEEGMQRVCDIDNYAFMTSLDVVLGLLDRITCKLSSVLGASIPESLAMSIAKGSPYRGLINYNLQAMFRSGTIKRLKQRSWPSKLLPERPLWHSVDFSSILPIFAILGAGFVASLLLLTAEILVVRRRQHG</sequence>
<dbReference type="InterPro" id="IPR019594">
    <property type="entry name" value="Glu/Gly-bd"/>
</dbReference>
<feature type="domain" description="Ionotropic glutamate receptor C-terminal" evidence="14">
    <location>
        <begin position="87"/>
        <end position="192"/>
    </location>
</feature>
<evidence type="ECO:0000256" key="13">
    <source>
        <dbReference type="SAM" id="Phobius"/>
    </source>
</evidence>
<dbReference type="EMBL" id="NEVH01026098">
    <property type="protein sequence ID" value="PNF14716.1"/>
    <property type="molecule type" value="Genomic_DNA"/>
</dbReference>
<dbReference type="PANTHER" id="PTHR42643">
    <property type="entry name" value="IONOTROPIC RECEPTOR 20A-RELATED"/>
    <property type="match status" value="1"/>
</dbReference>
<evidence type="ECO:0008006" key="18">
    <source>
        <dbReference type="Google" id="ProtNLM"/>
    </source>
</evidence>
<evidence type="ECO:0000256" key="2">
    <source>
        <dbReference type="ARBA" id="ARBA00008685"/>
    </source>
</evidence>
<keyword evidence="8 13" id="KW-0472">Membrane</keyword>
<evidence type="ECO:0000313" key="17">
    <source>
        <dbReference type="Proteomes" id="UP000235965"/>
    </source>
</evidence>
<dbReference type="InterPro" id="IPR052192">
    <property type="entry name" value="Insect_Ionotropic_Sensory_Rcpt"/>
</dbReference>
<feature type="domain" description="Ionotropic glutamate receptor L-glutamate and glycine-binding" evidence="15">
    <location>
        <begin position="2"/>
        <end position="70"/>
    </location>
</feature>
<dbReference type="GO" id="GO:0005886">
    <property type="term" value="C:plasma membrane"/>
    <property type="evidence" value="ECO:0007669"/>
    <property type="project" value="UniProtKB-SubCell"/>
</dbReference>
<gene>
    <name evidence="16" type="ORF">B7P43_G09342</name>
</gene>
<evidence type="ECO:0000256" key="11">
    <source>
        <dbReference type="ARBA" id="ARBA00023286"/>
    </source>
</evidence>
<comment type="similarity">
    <text evidence="2">Belongs to the glutamate-gated ion channel (TC 1.A.10.1) family.</text>
</comment>
<dbReference type="GO" id="GO:0015276">
    <property type="term" value="F:ligand-gated monoatomic ion channel activity"/>
    <property type="evidence" value="ECO:0007669"/>
    <property type="project" value="InterPro"/>
</dbReference>
<dbReference type="SUPFAM" id="SSF53850">
    <property type="entry name" value="Periplasmic binding protein-like II"/>
    <property type="match status" value="1"/>
</dbReference>
<keyword evidence="3" id="KW-0813">Transport</keyword>
<keyword evidence="5 13" id="KW-0812">Transmembrane</keyword>
<dbReference type="Gene3D" id="1.10.287.70">
    <property type="match status" value="1"/>
</dbReference>
<dbReference type="Gene3D" id="3.40.190.10">
    <property type="entry name" value="Periplasmic binding protein-like II"/>
    <property type="match status" value="1"/>
</dbReference>
<protein>
    <recommendedName>
        <fullName evidence="18">Ionotropic glutamate receptor L-glutamate and glycine-binding domain-containing protein</fullName>
    </recommendedName>
</protein>
<reference evidence="16 17" key="1">
    <citation type="submission" date="2017-12" db="EMBL/GenBank/DDBJ databases">
        <title>Hemimetabolous genomes reveal molecular basis of termite eusociality.</title>
        <authorList>
            <person name="Harrison M.C."/>
            <person name="Jongepier E."/>
            <person name="Robertson H.M."/>
            <person name="Arning N."/>
            <person name="Bitard-Feildel T."/>
            <person name="Chao H."/>
            <person name="Childers C.P."/>
            <person name="Dinh H."/>
            <person name="Doddapaneni H."/>
            <person name="Dugan S."/>
            <person name="Gowin J."/>
            <person name="Greiner C."/>
            <person name="Han Y."/>
            <person name="Hu H."/>
            <person name="Hughes D.S.T."/>
            <person name="Huylmans A.-K."/>
            <person name="Kemena C."/>
            <person name="Kremer L.P.M."/>
            <person name="Lee S.L."/>
            <person name="Lopez-Ezquerra A."/>
            <person name="Mallet L."/>
            <person name="Monroy-Kuhn J.M."/>
            <person name="Moser A."/>
            <person name="Murali S.C."/>
            <person name="Muzny D.M."/>
            <person name="Otani S."/>
            <person name="Piulachs M.-D."/>
            <person name="Poelchau M."/>
            <person name="Qu J."/>
            <person name="Schaub F."/>
            <person name="Wada-Katsumata A."/>
            <person name="Worley K.C."/>
            <person name="Xie Q."/>
            <person name="Ylla G."/>
            <person name="Poulsen M."/>
            <person name="Gibbs R.A."/>
            <person name="Schal C."/>
            <person name="Richards S."/>
            <person name="Belles X."/>
            <person name="Korb J."/>
            <person name="Bornberg-Bauer E."/>
        </authorList>
    </citation>
    <scope>NUCLEOTIDE SEQUENCE [LARGE SCALE GENOMIC DNA]</scope>
    <source>
        <tissue evidence="16">Whole body</tissue>
    </source>
</reference>
<evidence type="ECO:0000259" key="14">
    <source>
        <dbReference type="Pfam" id="PF00060"/>
    </source>
</evidence>
<evidence type="ECO:0000256" key="8">
    <source>
        <dbReference type="ARBA" id="ARBA00023136"/>
    </source>
</evidence>
<feature type="transmembrane region" description="Helical" evidence="13">
    <location>
        <begin position="151"/>
        <end position="177"/>
    </location>
</feature>
<feature type="transmembrane region" description="Helical" evidence="13">
    <location>
        <begin position="336"/>
        <end position="361"/>
    </location>
</feature>
<dbReference type="InterPro" id="IPR001320">
    <property type="entry name" value="Iontro_rcpt_C"/>
</dbReference>
<comment type="subcellular location">
    <subcellularLocation>
        <location evidence="1">Cell membrane</location>
        <topology evidence="1">Multi-pass membrane protein</topology>
    </subcellularLocation>
</comment>
<dbReference type="Pfam" id="PF00060">
    <property type="entry name" value="Lig_chan"/>
    <property type="match status" value="1"/>
</dbReference>
<keyword evidence="11" id="KW-1071">Ligand-gated ion channel</keyword>
<evidence type="ECO:0000256" key="1">
    <source>
        <dbReference type="ARBA" id="ARBA00004651"/>
    </source>
</evidence>
<feature type="transmembrane region" description="Helical" evidence="13">
    <location>
        <begin position="89"/>
        <end position="108"/>
    </location>
</feature>
<name>A0A2J7PEF6_9NEOP</name>
<evidence type="ECO:0000256" key="12">
    <source>
        <dbReference type="ARBA" id="ARBA00023303"/>
    </source>
</evidence>
<evidence type="ECO:0000256" key="6">
    <source>
        <dbReference type="ARBA" id="ARBA00022989"/>
    </source>
</evidence>
<keyword evidence="12" id="KW-0407">Ion channel</keyword>
<comment type="caution">
    <text evidence="16">The sequence shown here is derived from an EMBL/GenBank/DDBJ whole genome shotgun (WGS) entry which is preliminary data.</text>
</comment>
<organism evidence="16 17">
    <name type="scientific">Cryptotermes secundus</name>
    <dbReference type="NCBI Taxonomy" id="105785"/>
    <lineage>
        <taxon>Eukaryota</taxon>
        <taxon>Metazoa</taxon>
        <taxon>Ecdysozoa</taxon>
        <taxon>Arthropoda</taxon>
        <taxon>Hexapoda</taxon>
        <taxon>Insecta</taxon>
        <taxon>Pterygota</taxon>
        <taxon>Neoptera</taxon>
        <taxon>Polyneoptera</taxon>
        <taxon>Dictyoptera</taxon>
        <taxon>Blattodea</taxon>
        <taxon>Blattoidea</taxon>
        <taxon>Termitoidae</taxon>
        <taxon>Kalotermitidae</taxon>
        <taxon>Cryptotermitinae</taxon>
        <taxon>Cryptotermes</taxon>
    </lineage>
</organism>
<dbReference type="STRING" id="105785.A0A2J7PEF6"/>
<keyword evidence="10" id="KW-0325">Glycoprotein</keyword>
<evidence type="ECO:0000256" key="7">
    <source>
        <dbReference type="ARBA" id="ARBA00023065"/>
    </source>
</evidence>
<evidence type="ECO:0000256" key="4">
    <source>
        <dbReference type="ARBA" id="ARBA00022475"/>
    </source>
</evidence>
<dbReference type="AlphaFoldDB" id="A0A2J7PEF6"/>
<keyword evidence="9" id="KW-0675">Receptor</keyword>
<keyword evidence="7" id="KW-0406">Ion transport</keyword>
<dbReference type="GO" id="GO:0050906">
    <property type="term" value="P:detection of stimulus involved in sensory perception"/>
    <property type="evidence" value="ECO:0007669"/>
    <property type="project" value="UniProtKB-ARBA"/>
</dbReference>